<dbReference type="NCBIfam" id="NF005974">
    <property type="entry name" value="PRK08061.1"/>
    <property type="match status" value="1"/>
</dbReference>
<keyword evidence="12" id="KW-1185">Reference proteome</keyword>
<protein>
    <recommendedName>
        <fullName evidence="8 10">Small ribosomal subunit protein uS14</fullName>
    </recommendedName>
</protein>
<feature type="binding site" evidence="10">
    <location>
        <position position="28"/>
    </location>
    <ligand>
        <name>Zn(2+)</name>
        <dbReference type="ChEBI" id="CHEBI:29105"/>
    </ligand>
</feature>
<dbReference type="InterPro" id="IPR018271">
    <property type="entry name" value="Ribosomal_uS14_CS"/>
</dbReference>
<keyword evidence="3 10" id="KW-0699">rRNA-binding</keyword>
<evidence type="ECO:0000256" key="7">
    <source>
        <dbReference type="ARBA" id="ARBA00023274"/>
    </source>
</evidence>
<sequence>MARKCKVAKDLMHFPKYKVRQKNRCPLCGRPRGYIRYFGMCRICFRERALRGELPGVRKASW</sequence>
<keyword evidence="2 10" id="KW-0479">Metal-binding</keyword>
<dbReference type="PANTHER" id="PTHR19836:SF19">
    <property type="entry name" value="SMALL RIBOSOMAL SUBUNIT PROTEIN US14M"/>
    <property type="match status" value="1"/>
</dbReference>
<evidence type="ECO:0000313" key="11">
    <source>
        <dbReference type="EMBL" id="SHK38194.1"/>
    </source>
</evidence>
<feature type="binding site" evidence="10">
    <location>
        <position position="44"/>
    </location>
    <ligand>
        <name>Zn(2+)</name>
        <dbReference type="ChEBI" id="CHEBI:29105"/>
    </ligand>
</feature>
<dbReference type="InterPro" id="IPR043140">
    <property type="entry name" value="Ribosomal_uS14_sf"/>
</dbReference>
<dbReference type="SUPFAM" id="SSF57716">
    <property type="entry name" value="Glucocorticoid receptor-like (DNA-binding domain)"/>
    <property type="match status" value="1"/>
</dbReference>
<dbReference type="GO" id="GO:0006412">
    <property type="term" value="P:translation"/>
    <property type="evidence" value="ECO:0007669"/>
    <property type="project" value="UniProtKB-UniRule"/>
</dbReference>
<dbReference type="Proteomes" id="UP000189810">
    <property type="component" value="Chromosome I"/>
</dbReference>
<evidence type="ECO:0000256" key="1">
    <source>
        <dbReference type="ARBA" id="ARBA00003686"/>
    </source>
</evidence>
<dbReference type="AlphaFoldDB" id="A0A1M6S0A1"/>
<dbReference type="GO" id="GO:0003735">
    <property type="term" value="F:structural constituent of ribosome"/>
    <property type="evidence" value="ECO:0007669"/>
    <property type="project" value="InterPro"/>
</dbReference>
<keyword evidence="4 10" id="KW-0862">Zinc</keyword>
<dbReference type="Pfam" id="PF00253">
    <property type="entry name" value="Ribosomal_S14"/>
    <property type="match status" value="1"/>
</dbReference>
<name>A0A1M6S0A1_9AQUI</name>
<proteinExistence type="inferred from homology"/>
<dbReference type="InterPro" id="IPR023053">
    <property type="entry name" value="Ribosomal_uS14_bact"/>
</dbReference>
<dbReference type="HAMAP" id="MF_01364_B">
    <property type="entry name" value="Ribosomal_uS14_2_B"/>
    <property type="match status" value="1"/>
</dbReference>
<comment type="function">
    <text evidence="1 10">Binds 16S rRNA, required for the assembly of 30S particles and may also be responsible for determining the conformation of the 16S rRNA at the A site.</text>
</comment>
<evidence type="ECO:0000313" key="12">
    <source>
        <dbReference type="Proteomes" id="UP000189810"/>
    </source>
</evidence>
<dbReference type="EMBL" id="LT670846">
    <property type="protein sequence ID" value="SHK38194.1"/>
    <property type="molecule type" value="Genomic_DNA"/>
</dbReference>
<evidence type="ECO:0000256" key="8">
    <source>
        <dbReference type="ARBA" id="ARBA00035167"/>
    </source>
</evidence>
<evidence type="ECO:0000256" key="2">
    <source>
        <dbReference type="ARBA" id="ARBA00022723"/>
    </source>
</evidence>
<dbReference type="OrthoDB" id="9810484at2"/>
<keyword evidence="7 10" id="KW-0687">Ribonucleoprotein</keyword>
<gene>
    <name evidence="10" type="primary">rpsZ</name>
    <name evidence="10" type="synonym">rpsN</name>
    <name evidence="11" type="ORF">SAMN05444391_0832</name>
</gene>
<evidence type="ECO:0000256" key="10">
    <source>
        <dbReference type="HAMAP-Rule" id="MF_01364"/>
    </source>
</evidence>
<dbReference type="GO" id="GO:0019843">
    <property type="term" value="F:rRNA binding"/>
    <property type="evidence" value="ECO:0007669"/>
    <property type="project" value="UniProtKB-UniRule"/>
</dbReference>
<dbReference type="PANTHER" id="PTHR19836">
    <property type="entry name" value="30S RIBOSOMAL PROTEIN S14"/>
    <property type="match status" value="1"/>
</dbReference>
<organism evidence="11 12">
    <name type="scientific">Thermocrinis minervae</name>
    <dbReference type="NCBI Taxonomy" id="381751"/>
    <lineage>
        <taxon>Bacteria</taxon>
        <taxon>Pseudomonadati</taxon>
        <taxon>Aquificota</taxon>
        <taxon>Aquificia</taxon>
        <taxon>Aquificales</taxon>
        <taxon>Aquificaceae</taxon>
        <taxon>Thermocrinis</taxon>
    </lineage>
</organism>
<dbReference type="InterPro" id="IPR001209">
    <property type="entry name" value="Ribosomal_uS14"/>
</dbReference>
<comment type="cofactor">
    <cofactor evidence="10">
        <name>Zn(2+)</name>
        <dbReference type="ChEBI" id="CHEBI:29105"/>
    </cofactor>
    <text evidence="10">Binds 1 zinc ion per subunit.</text>
</comment>
<dbReference type="Gene3D" id="4.10.830.10">
    <property type="entry name" value="30s Ribosomal Protein S14, Chain N"/>
    <property type="match status" value="1"/>
</dbReference>
<keyword evidence="5 10" id="KW-0694">RNA-binding</keyword>
<accession>A0A1M6S0A1</accession>
<evidence type="ECO:0000256" key="6">
    <source>
        <dbReference type="ARBA" id="ARBA00022980"/>
    </source>
</evidence>
<reference evidence="11 12" key="1">
    <citation type="submission" date="2016-11" db="EMBL/GenBank/DDBJ databases">
        <authorList>
            <person name="Jaros S."/>
            <person name="Januszkiewicz K."/>
            <person name="Wedrychowicz H."/>
        </authorList>
    </citation>
    <scope>NUCLEOTIDE SEQUENCE [LARGE SCALE GENOMIC DNA]</scope>
    <source>
        <strain evidence="11 12">DSM 19557</strain>
    </source>
</reference>
<comment type="subunit">
    <text evidence="9 10">Part of the 30S ribosomal subunit. Contacts proteins S3 and S10.</text>
</comment>
<dbReference type="STRING" id="381751.SAMN05444391_0832"/>
<dbReference type="GO" id="GO:0015935">
    <property type="term" value="C:small ribosomal subunit"/>
    <property type="evidence" value="ECO:0007669"/>
    <property type="project" value="TreeGrafter"/>
</dbReference>
<dbReference type="PROSITE" id="PS00527">
    <property type="entry name" value="RIBOSOMAL_S14"/>
    <property type="match status" value="1"/>
</dbReference>
<keyword evidence="6 10" id="KW-0689">Ribosomal protein</keyword>
<feature type="binding site" evidence="10">
    <location>
        <position position="41"/>
    </location>
    <ligand>
        <name>Zn(2+)</name>
        <dbReference type="ChEBI" id="CHEBI:29105"/>
    </ligand>
</feature>
<evidence type="ECO:0000256" key="5">
    <source>
        <dbReference type="ARBA" id="ARBA00022884"/>
    </source>
</evidence>
<feature type="binding site" evidence="10">
    <location>
        <position position="25"/>
    </location>
    <ligand>
        <name>Zn(2+)</name>
        <dbReference type="ChEBI" id="CHEBI:29105"/>
    </ligand>
</feature>
<dbReference type="GO" id="GO:0008270">
    <property type="term" value="F:zinc ion binding"/>
    <property type="evidence" value="ECO:0007669"/>
    <property type="project" value="UniProtKB-UniRule"/>
</dbReference>
<evidence type="ECO:0000256" key="4">
    <source>
        <dbReference type="ARBA" id="ARBA00022833"/>
    </source>
</evidence>
<comment type="similarity">
    <text evidence="10">Belongs to the universal ribosomal protein uS14 family. Zinc-binding uS14 subfamily.</text>
</comment>
<evidence type="ECO:0000256" key="9">
    <source>
        <dbReference type="ARBA" id="ARBA00047110"/>
    </source>
</evidence>
<evidence type="ECO:0000256" key="3">
    <source>
        <dbReference type="ARBA" id="ARBA00022730"/>
    </source>
</evidence>
<dbReference type="RefSeq" id="WP_079653971.1">
    <property type="nucleotide sequence ID" value="NZ_LT670846.1"/>
</dbReference>
<dbReference type="GO" id="GO:0005737">
    <property type="term" value="C:cytoplasm"/>
    <property type="evidence" value="ECO:0007669"/>
    <property type="project" value="UniProtKB-ARBA"/>
</dbReference>